<proteinExistence type="predicted"/>
<keyword evidence="2" id="KW-1185">Reference proteome</keyword>
<dbReference type="AlphaFoldDB" id="A0A251WYK0"/>
<dbReference type="Proteomes" id="UP000194664">
    <property type="component" value="Unassembled WGS sequence"/>
</dbReference>
<dbReference type="PROSITE" id="PS51257">
    <property type="entry name" value="PROKAR_LIPOPROTEIN"/>
    <property type="match status" value="1"/>
</dbReference>
<dbReference type="EMBL" id="MSPP01000003">
    <property type="protein sequence ID" value="OUD09208.1"/>
    <property type="molecule type" value="Genomic_DNA"/>
</dbReference>
<name>A0A251WYK0_9RHOB</name>
<sequence length="68" mass="6798">MFKKFWILPIVAITGLSACLDTDLERGFAGAAAGALTADILGADPIVGAALGGTAGVVCDDMRVSACQ</sequence>
<accession>A0A251WYK0</accession>
<evidence type="ECO:0008006" key="3">
    <source>
        <dbReference type="Google" id="ProtNLM"/>
    </source>
</evidence>
<comment type="caution">
    <text evidence="1">The sequence shown here is derived from an EMBL/GenBank/DDBJ whole genome shotgun (WGS) entry which is preliminary data.</text>
</comment>
<reference evidence="1 2" key="1">
    <citation type="submission" date="2016-12" db="EMBL/GenBank/DDBJ databases">
        <title>The draft genome sequence of HSLHS2.</title>
        <authorList>
            <person name="Hu D."/>
            <person name="Wang L."/>
            <person name="Shao Z."/>
        </authorList>
    </citation>
    <scope>NUCLEOTIDE SEQUENCE [LARGE SCALE GENOMIC DNA]</scope>
    <source>
        <strain evidence="1">MCCC 1A06712</strain>
    </source>
</reference>
<organism evidence="1 2">
    <name type="scientific">Marivivens niveibacter</name>
    <dbReference type="NCBI Taxonomy" id="1930667"/>
    <lineage>
        <taxon>Bacteria</taxon>
        <taxon>Pseudomonadati</taxon>
        <taxon>Pseudomonadota</taxon>
        <taxon>Alphaproteobacteria</taxon>
        <taxon>Rhodobacterales</taxon>
        <taxon>Paracoccaceae</taxon>
        <taxon>Marivivens group</taxon>
        <taxon>Marivivens</taxon>
    </lineage>
</organism>
<evidence type="ECO:0000313" key="2">
    <source>
        <dbReference type="Proteomes" id="UP000194664"/>
    </source>
</evidence>
<gene>
    <name evidence="1" type="ORF">BVC71_10935</name>
</gene>
<dbReference type="RefSeq" id="WP_086451683.1">
    <property type="nucleotide sequence ID" value="NZ_MSPP01000003.1"/>
</dbReference>
<evidence type="ECO:0000313" key="1">
    <source>
        <dbReference type="EMBL" id="OUD09208.1"/>
    </source>
</evidence>
<protein>
    <recommendedName>
        <fullName evidence="3">YMGG-like Gly-zipper domain-containing protein</fullName>
    </recommendedName>
</protein>